<evidence type="ECO:0000256" key="1">
    <source>
        <dbReference type="SAM" id="Coils"/>
    </source>
</evidence>
<dbReference type="STRING" id="946362.F2U207"/>
<dbReference type="EMBL" id="GL832959">
    <property type="protein sequence ID" value="EGD81659.1"/>
    <property type="molecule type" value="Genomic_DNA"/>
</dbReference>
<evidence type="ECO:0000259" key="3">
    <source>
        <dbReference type="SMART" id="SM01083"/>
    </source>
</evidence>
<organism evidence="4 5">
    <name type="scientific">Salpingoeca rosetta (strain ATCC 50818 / BSB-021)</name>
    <dbReference type="NCBI Taxonomy" id="946362"/>
    <lineage>
        <taxon>Eukaryota</taxon>
        <taxon>Choanoflagellata</taxon>
        <taxon>Craspedida</taxon>
        <taxon>Salpingoecidae</taxon>
        <taxon>Salpingoeca</taxon>
    </lineage>
</organism>
<evidence type="ECO:0000313" key="4">
    <source>
        <dbReference type="EMBL" id="EGD81659.1"/>
    </source>
</evidence>
<evidence type="ECO:0000313" key="5">
    <source>
        <dbReference type="Proteomes" id="UP000007799"/>
    </source>
</evidence>
<dbReference type="InterPro" id="IPR019339">
    <property type="entry name" value="CIR_N_dom"/>
</dbReference>
<feature type="compositionally biased region" description="Low complexity" evidence="2">
    <location>
        <begin position="299"/>
        <end position="308"/>
    </location>
</feature>
<dbReference type="KEGG" id="sre:PTSG_02373"/>
<evidence type="ECO:0000256" key="2">
    <source>
        <dbReference type="SAM" id="MobiDB-lite"/>
    </source>
</evidence>
<dbReference type="eggNOG" id="ENOG502RZ97">
    <property type="taxonomic scope" value="Eukaryota"/>
</dbReference>
<feature type="compositionally biased region" description="Basic residues" evidence="2">
    <location>
        <begin position="88"/>
        <end position="104"/>
    </location>
</feature>
<sequence>MGGGGLRILPHKSWNVWNFKNRERVRKDEEQAQREEEERQRRTRKADSEVRLDVLRKRAKRGDDEVAGAGAEEDDLAAIARDVDAQRQHRRHKREHGREHKQRKQDKDKIPAPEPTLTTASGHINFFEDLEQAHKERQHAANKEKKKKEELEAWQKKVGALKYLGQTVLDAKGQQPWYSREDQVHAGEGMAPEDQGENGSLALVTAQPPQPSKHREFDPLDTMKTHLHAMEKRRTDARRKQEDRERRLAPPLLGNSPSVARGHRPPPPHFSSSSSSLAAAQHTAPASAAPRTHDRDGSASDSSGGSDAASHHKRSKKHRKHKKHKHKKHKKEKKDKKRRHHGKADHSSGEHENSMNTMKQRQLQRQQQERDRVATLLALATAAETPQPSRRGSFSQHPSLSSSSSGRRGRDRGYSAQYRSYASKS</sequence>
<accession>F2U207</accession>
<dbReference type="OrthoDB" id="167771at2759"/>
<reference evidence="4" key="1">
    <citation type="submission" date="2009-08" db="EMBL/GenBank/DDBJ databases">
        <title>Annotation of Salpingoeca rosetta.</title>
        <authorList>
            <consortium name="The Broad Institute Genome Sequencing Platform"/>
            <person name="Russ C."/>
            <person name="Cuomo C."/>
            <person name="Burger G."/>
            <person name="Gray M.W."/>
            <person name="Holland P.W.H."/>
            <person name="King N."/>
            <person name="Lang F.B.F."/>
            <person name="Roger A.J."/>
            <person name="Ruiz-Trillo I."/>
            <person name="Young S.K."/>
            <person name="Zeng Q."/>
            <person name="Gargeya S."/>
            <person name="Alvarado L."/>
            <person name="Berlin A."/>
            <person name="Chapman S.B."/>
            <person name="Chen Z."/>
            <person name="Freedman E."/>
            <person name="Gellesch M."/>
            <person name="Goldberg J."/>
            <person name="Griggs A."/>
            <person name="Gujja S."/>
            <person name="Heilman E."/>
            <person name="Heiman D."/>
            <person name="Howarth C."/>
            <person name="Mehta T."/>
            <person name="Neiman D."/>
            <person name="Pearson M."/>
            <person name="Roberts A."/>
            <person name="Saif S."/>
            <person name="Shea T."/>
            <person name="Shenoy N."/>
            <person name="Sisk P."/>
            <person name="Stolte C."/>
            <person name="Sykes S."/>
            <person name="White J."/>
            <person name="Yandava C."/>
            <person name="Haas B."/>
            <person name="Nusbaum C."/>
            <person name="Birren B."/>
        </authorList>
    </citation>
    <scope>NUCLEOTIDE SEQUENCE</scope>
    <source>
        <strain evidence="4">ATCC 50818</strain>
    </source>
</reference>
<dbReference type="GeneID" id="16077455"/>
<feature type="coiled-coil region" evidence="1">
    <location>
        <begin position="130"/>
        <end position="157"/>
    </location>
</feature>
<feature type="compositionally biased region" description="Low complexity" evidence="2">
    <location>
        <begin position="374"/>
        <end position="385"/>
    </location>
</feature>
<name>F2U207_SALR5</name>
<gene>
    <name evidence="4" type="ORF">PTSG_02373</name>
</gene>
<dbReference type="Proteomes" id="UP000007799">
    <property type="component" value="Unassembled WGS sequence"/>
</dbReference>
<dbReference type="PANTHER" id="PTHR22093:SF0">
    <property type="entry name" value="LEUKOCYTE RECEPTOR CLUSTER MEMBER 1"/>
    <property type="match status" value="1"/>
</dbReference>
<feature type="compositionally biased region" description="Basic and acidic residues" evidence="2">
    <location>
        <begin position="21"/>
        <end position="64"/>
    </location>
</feature>
<feature type="compositionally biased region" description="Basic residues" evidence="2">
    <location>
        <begin position="311"/>
        <end position="343"/>
    </location>
</feature>
<dbReference type="OMA" id="PRTHINF"/>
<dbReference type="InParanoid" id="F2U207"/>
<feature type="region of interest" description="Disordered" evidence="2">
    <location>
        <begin position="21"/>
        <end position="120"/>
    </location>
</feature>
<feature type="domain" description="CBF1-interacting co-repressor CIR N-terminal" evidence="3">
    <location>
        <begin position="13"/>
        <end position="49"/>
    </location>
</feature>
<dbReference type="InterPro" id="IPR039875">
    <property type="entry name" value="LENG1-like"/>
</dbReference>
<proteinExistence type="predicted"/>
<dbReference type="SMART" id="SM01083">
    <property type="entry name" value="Cir_N"/>
    <property type="match status" value="1"/>
</dbReference>
<feature type="compositionally biased region" description="Low complexity" evidence="2">
    <location>
        <begin position="271"/>
        <end position="289"/>
    </location>
</feature>
<dbReference type="PANTHER" id="PTHR22093">
    <property type="entry name" value="LEUKOCYTE RECEPTOR CLUSTER LRC MEMBER 1"/>
    <property type="match status" value="1"/>
</dbReference>
<dbReference type="FunCoup" id="F2U207">
    <property type="interactions" value="218"/>
</dbReference>
<feature type="compositionally biased region" description="Basic and acidic residues" evidence="2">
    <location>
        <begin position="213"/>
        <end position="248"/>
    </location>
</feature>
<dbReference type="AlphaFoldDB" id="F2U207"/>
<feature type="region of interest" description="Disordered" evidence="2">
    <location>
        <begin position="174"/>
        <end position="425"/>
    </location>
</feature>
<protein>
    <recommendedName>
        <fullName evidence="3">CBF1-interacting co-repressor CIR N-terminal domain-containing protein</fullName>
    </recommendedName>
</protein>
<feature type="compositionally biased region" description="Low complexity" evidence="2">
    <location>
        <begin position="392"/>
        <end position="406"/>
    </location>
</feature>
<keyword evidence="1" id="KW-0175">Coiled coil</keyword>
<dbReference type="RefSeq" id="XP_004996863.1">
    <property type="nucleotide sequence ID" value="XM_004996806.1"/>
</dbReference>
<keyword evidence="5" id="KW-1185">Reference proteome</keyword>
<feature type="compositionally biased region" description="Basic and acidic residues" evidence="2">
    <location>
        <begin position="344"/>
        <end position="353"/>
    </location>
</feature>